<dbReference type="Proteomes" id="UP000268014">
    <property type="component" value="Unassembled WGS sequence"/>
</dbReference>
<dbReference type="WBParaSite" id="HPLM_0001937501-mRNA-1">
    <property type="protein sequence ID" value="HPLM_0001937501-mRNA-1"/>
    <property type="gene ID" value="HPLM_0001937501"/>
</dbReference>
<accession>A0A0N4X4T3</accession>
<evidence type="ECO:0000313" key="3">
    <source>
        <dbReference type="WBParaSite" id="HPLM_0001937501-mRNA-1"/>
    </source>
</evidence>
<reference evidence="3" key="1">
    <citation type="submission" date="2017-02" db="UniProtKB">
        <authorList>
            <consortium name="WormBaseParasite"/>
        </authorList>
    </citation>
    <scope>IDENTIFICATION</scope>
</reference>
<gene>
    <name evidence="1" type="ORF">HPLM_LOCUS19367</name>
</gene>
<proteinExistence type="predicted"/>
<sequence length="73" mass="8431">MLRKYAADCEIHVGCAPASSQSYYLCRFDATSDIRFDANLLICLFFCGTLIDLDEDIYAVPKLRYFFNFVRLS</sequence>
<dbReference type="AlphaFoldDB" id="A0A0N4X4T3"/>
<evidence type="ECO:0000313" key="1">
    <source>
        <dbReference type="EMBL" id="VDO76779.1"/>
    </source>
</evidence>
<name>A0A0N4X4T3_HAEPC</name>
<organism evidence="3">
    <name type="scientific">Haemonchus placei</name>
    <name type="common">Barber's pole worm</name>
    <dbReference type="NCBI Taxonomy" id="6290"/>
    <lineage>
        <taxon>Eukaryota</taxon>
        <taxon>Metazoa</taxon>
        <taxon>Ecdysozoa</taxon>
        <taxon>Nematoda</taxon>
        <taxon>Chromadorea</taxon>
        <taxon>Rhabditida</taxon>
        <taxon>Rhabditina</taxon>
        <taxon>Rhabditomorpha</taxon>
        <taxon>Strongyloidea</taxon>
        <taxon>Trichostrongylidae</taxon>
        <taxon>Haemonchus</taxon>
    </lineage>
</organism>
<dbReference type="EMBL" id="UZAF01021254">
    <property type="protein sequence ID" value="VDO76779.1"/>
    <property type="molecule type" value="Genomic_DNA"/>
</dbReference>
<evidence type="ECO:0000313" key="2">
    <source>
        <dbReference type="Proteomes" id="UP000268014"/>
    </source>
</evidence>
<keyword evidence="2" id="KW-1185">Reference proteome</keyword>
<protein>
    <submittedName>
        <fullName evidence="3">Ovule protein</fullName>
    </submittedName>
</protein>
<reference evidence="1 2" key="2">
    <citation type="submission" date="2018-11" db="EMBL/GenBank/DDBJ databases">
        <authorList>
            <consortium name="Pathogen Informatics"/>
        </authorList>
    </citation>
    <scope>NUCLEOTIDE SEQUENCE [LARGE SCALE GENOMIC DNA]</scope>
    <source>
        <strain evidence="1 2">MHpl1</strain>
    </source>
</reference>